<organism evidence="7 8">
    <name type="scientific">Sphingobacterium corticibacter</name>
    <dbReference type="NCBI Taxonomy" id="2171749"/>
    <lineage>
        <taxon>Bacteria</taxon>
        <taxon>Pseudomonadati</taxon>
        <taxon>Bacteroidota</taxon>
        <taxon>Sphingobacteriia</taxon>
        <taxon>Sphingobacteriales</taxon>
        <taxon>Sphingobacteriaceae</taxon>
        <taxon>Sphingobacterium</taxon>
    </lineage>
</organism>
<feature type="transmembrane region" description="Helical" evidence="6">
    <location>
        <begin position="366"/>
        <end position="396"/>
    </location>
</feature>
<dbReference type="InterPro" id="IPR002549">
    <property type="entry name" value="AI-2E-like"/>
</dbReference>
<accession>A0A2T8HI84</accession>
<dbReference type="RefSeq" id="WP_116775692.1">
    <property type="nucleotide sequence ID" value="NZ_QDKG01000003.1"/>
</dbReference>
<name>A0A2T8HI84_9SPHI</name>
<dbReference type="GO" id="GO:0016020">
    <property type="term" value="C:membrane"/>
    <property type="evidence" value="ECO:0007669"/>
    <property type="project" value="UniProtKB-SubCell"/>
</dbReference>
<keyword evidence="4 6" id="KW-1133">Transmembrane helix</keyword>
<feature type="transmembrane region" description="Helical" evidence="6">
    <location>
        <begin position="103"/>
        <end position="121"/>
    </location>
</feature>
<evidence type="ECO:0000256" key="3">
    <source>
        <dbReference type="ARBA" id="ARBA00022692"/>
    </source>
</evidence>
<evidence type="ECO:0000256" key="1">
    <source>
        <dbReference type="ARBA" id="ARBA00004141"/>
    </source>
</evidence>
<comment type="subcellular location">
    <subcellularLocation>
        <location evidence="1">Membrane</location>
        <topology evidence="1">Multi-pass membrane protein</topology>
    </subcellularLocation>
</comment>
<dbReference type="GO" id="GO:0055085">
    <property type="term" value="P:transmembrane transport"/>
    <property type="evidence" value="ECO:0007669"/>
    <property type="project" value="TreeGrafter"/>
</dbReference>
<evidence type="ECO:0000313" key="8">
    <source>
        <dbReference type="Proteomes" id="UP000245627"/>
    </source>
</evidence>
<keyword evidence="5 6" id="KW-0472">Membrane</keyword>
<feature type="transmembrane region" description="Helical" evidence="6">
    <location>
        <begin position="210"/>
        <end position="233"/>
    </location>
</feature>
<dbReference type="PANTHER" id="PTHR21716:SF62">
    <property type="entry name" value="TRANSPORT PROTEIN YDBI-RELATED"/>
    <property type="match status" value="1"/>
</dbReference>
<reference evidence="7 8" key="1">
    <citation type="submission" date="2018-04" db="EMBL/GenBank/DDBJ databases">
        <title>Sphingobacterium cortibacter sp. nov.</title>
        <authorList>
            <person name="Li Y."/>
        </authorList>
    </citation>
    <scope>NUCLEOTIDE SEQUENCE [LARGE SCALE GENOMIC DNA]</scope>
    <source>
        <strain evidence="7 8">2c-3</strain>
    </source>
</reference>
<feature type="transmembrane region" description="Helical" evidence="6">
    <location>
        <begin position="133"/>
        <end position="154"/>
    </location>
</feature>
<keyword evidence="3 6" id="KW-0812">Transmembrane</keyword>
<sequence>MGAIGRRNHGIGRVITPLTADYQVVLFGNFGDRVSRGLFLFEYRSIQIVSCYVKGKTFSKVRCCTGIMEKSEKKAIMRKTSLISFVVLLFVLFASLFVKTFSILLLLFGGLLLSIFFQGISNRIHSWTSWHKGITLTLSFFIVFGFISGVTYLIGNTMAQQYEQFKEGIPKTLKNVETYLEDQSWGDKVKDASPSLEDSGDKMMQHASSFFKSTFGFFGDLYAVIFLGLFLMISPKEYKNGVIALVPHNYKPKADHILSKMGNDLKVWLKAQMLEMVFVFTLTAIGALILGAELWLILAIIAGTLTFIPNIGPTLALIPATLIGLMDGPEMALWLIGLFLLVQLLESGVFGPFVRKKMLALPPALVLFFQLLMGAISGAWGILFATPILVVIMILIQEIYMKGILEQVPETSE</sequence>
<dbReference type="EMBL" id="QDKG01000003">
    <property type="protein sequence ID" value="PVH25103.1"/>
    <property type="molecule type" value="Genomic_DNA"/>
</dbReference>
<evidence type="ECO:0000256" key="6">
    <source>
        <dbReference type="SAM" id="Phobius"/>
    </source>
</evidence>
<evidence type="ECO:0000256" key="5">
    <source>
        <dbReference type="ARBA" id="ARBA00023136"/>
    </source>
</evidence>
<feature type="transmembrane region" description="Helical" evidence="6">
    <location>
        <begin position="276"/>
        <end position="301"/>
    </location>
</feature>
<comment type="similarity">
    <text evidence="2">Belongs to the autoinducer-2 exporter (AI-2E) (TC 2.A.86) family.</text>
</comment>
<evidence type="ECO:0000313" key="7">
    <source>
        <dbReference type="EMBL" id="PVH25103.1"/>
    </source>
</evidence>
<keyword evidence="8" id="KW-1185">Reference proteome</keyword>
<dbReference type="AlphaFoldDB" id="A0A2T8HI84"/>
<evidence type="ECO:0000256" key="2">
    <source>
        <dbReference type="ARBA" id="ARBA00009773"/>
    </source>
</evidence>
<gene>
    <name evidence="7" type="ORF">DC487_09225</name>
</gene>
<protein>
    <submittedName>
        <fullName evidence="7">AI-2E family transporter</fullName>
    </submittedName>
</protein>
<feature type="transmembrane region" description="Helical" evidence="6">
    <location>
        <begin position="307"/>
        <end position="325"/>
    </location>
</feature>
<comment type="caution">
    <text evidence="7">The sequence shown here is derived from an EMBL/GenBank/DDBJ whole genome shotgun (WGS) entry which is preliminary data.</text>
</comment>
<proteinExistence type="inferred from homology"/>
<dbReference type="Pfam" id="PF01594">
    <property type="entry name" value="AI-2E_transport"/>
    <property type="match status" value="1"/>
</dbReference>
<feature type="transmembrane region" description="Helical" evidence="6">
    <location>
        <begin position="332"/>
        <end position="354"/>
    </location>
</feature>
<feature type="transmembrane region" description="Helical" evidence="6">
    <location>
        <begin position="80"/>
        <end position="97"/>
    </location>
</feature>
<dbReference type="Proteomes" id="UP000245627">
    <property type="component" value="Unassembled WGS sequence"/>
</dbReference>
<evidence type="ECO:0000256" key="4">
    <source>
        <dbReference type="ARBA" id="ARBA00022989"/>
    </source>
</evidence>
<dbReference type="OrthoDB" id="5761230at2"/>
<dbReference type="PANTHER" id="PTHR21716">
    <property type="entry name" value="TRANSMEMBRANE PROTEIN"/>
    <property type="match status" value="1"/>
</dbReference>